<dbReference type="InterPro" id="IPR005804">
    <property type="entry name" value="FA_desaturase_dom"/>
</dbReference>
<dbReference type="EC" id="1.14.19.-" evidence="3"/>
<keyword evidence="3" id="KW-0560">Oxidoreductase</keyword>
<evidence type="ECO:0000256" key="1">
    <source>
        <dbReference type="SAM" id="Phobius"/>
    </source>
</evidence>
<evidence type="ECO:0000313" key="3">
    <source>
        <dbReference type="EMBL" id="MDC7675200.1"/>
    </source>
</evidence>
<reference evidence="3 4" key="1">
    <citation type="submission" date="2023-01" db="EMBL/GenBank/DDBJ databases">
        <title>Novel species of the genus Asticcacaulis isolated from rivers.</title>
        <authorList>
            <person name="Lu H."/>
        </authorList>
    </citation>
    <scope>NUCLEOTIDE SEQUENCE [LARGE SCALE GENOMIC DNA]</scope>
    <source>
        <strain evidence="3 4">LKC15W</strain>
    </source>
</reference>
<accession>A0ABT5HG20</accession>
<name>A0ABT5HG20_9CAUL</name>
<evidence type="ECO:0000313" key="4">
    <source>
        <dbReference type="Proteomes" id="UP001218579"/>
    </source>
</evidence>
<organism evidence="3 4">
    <name type="scientific">Asticcacaulis machinosus</name>
    <dbReference type="NCBI Taxonomy" id="2984211"/>
    <lineage>
        <taxon>Bacteria</taxon>
        <taxon>Pseudomonadati</taxon>
        <taxon>Pseudomonadota</taxon>
        <taxon>Alphaproteobacteria</taxon>
        <taxon>Caulobacterales</taxon>
        <taxon>Caulobacteraceae</taxon>
        <taxon>Asticcacaulis</taxon>
    </lineage>
</organism>
<evidence type="ECO:0000259" key="2">
    <source>
        <dbReference type="Pfam" id="PF00487"/>
    </source>
</evidence>
<dbReference type="Proteomes" id="UP001218579">
    <property type="component" value="Unassembled WGS sequence"/>
</dbReference>
<dbReference type="GO" id="GO:0016491">
    <property type="term" value="F:oxidoreductase activity"/>
    <property type="evidence" value="ECO:0007669"/>
    <property type="project" value="UniProtKB-KW"/>
</dbReference>
<dbReference type="RefSeq" id="WP_272743511.1">
    <property type="nucleotide sequence ID" value="NZ_JAQQKV010000001.1"/>
</dbReference>
<comment type="caution">
    <text evidence="3">The sequence shown here is derived from an EMBL/GenBank/DDBJ whole genome shotgun (WGS) entry which is preliminary data.</text>
</comment>
<proteinExistence type="predicted"/>
<feature type="domain" description="Fatty acid desaturase" evidence="2">
    <location>
        <begin position="53"/>
        <end position="271"/>
    </location>
</feature>
<feature type="transmembrane region" description="Helical" evidence="1">
    <location>
        <begin position="37"/>
        <end position="63"/>
    </location>
</feature>
<keyword evidence="1" id="KW-0472">Membrane</keyword>
<dbReference type="Pfam" id="PF00487">
    <property type="entry name" value="FA_desaturase"/>
    <property type="match status" value="1"/>
</dbReference>
<keyword evidence="1" id="KW-0812">Transmembrane</keyword>
<dbReference type="EMBL" id="JAQQKV010000001">
    <property type="protein sequence ID" value="MDC7675200.1"/>
    <property type="molecule type" value="Genomic_DNA"/>
</dbReference>
<gene>
    <name evidence="3" type="ORF">PQU98_03610</name>
</gene>
<keyword evidence="1" id="KW-1133">Transmembrane helix</keyword>
<sequence length="318" mass="36317">MDYDRSQSINGMLAPADLKRFSKRIPLTWIKDACLDWAVIAASFAVLAITQNFWLILPAILIIGNRQHALALLGHDGTHFTICYDKRLNDGLNDLLAWMPLGLTGDGYRNLHLLHHRDLGTAQDPEIVYKGLRANQWDLPNRLSSVLKLAVGDLVGGGVIDYKIIFQYSKPTKSSSYVMLGVWHATFNAALIGLGLWWVALLWYVSLLTSFIMFFRLRMWIEHQETDTTQRLHLNWWQGPLLAPHKSWHHWEHHFWPSIPYARLSEIRKLISNPPAQSLSELIRRYETCEVLPSGTSLKDRDTQVSVSPCDVDADARA</sequence>
<protein>
    <submittedName>
        <fullName evidence="3">Fatty acid desaturase</fullName>
        <ecNumber evidence="3">1.14.19.-</ecNumber>
    </submittedName>
</protein>
<keyword evidence="4" id="KW-1185">Reference proteome</keyword>